<evidence type="ECO:0000259" key="6">
    <source>
        <dbReference type="PROSITE" id="PS51781"/>
    </source>
</evidence>
<feature type="domain" description="SLH" evidence="5">
    <location>
        <begin position="167"/>
        <end position="228"/>
    </location>
</feature>
<feature type="domain" description="SLH" evidence="5">
    <location>
        <begin position="109"/>
        <end position="166"/>
    </location>
</feature>
<dbReference type="InterPro" id="IPR001119">
    <property type="entry name" value="SLH_dom"/>
</dbReference>
<dbReference type="GO" id="GO:0071555">
    <property type="term" value="P:cell wall organization"/>
    <property type="evidence" value="ECO:0007669"/>
    <property type="project" value="UniProtKB-KW"/>
</dbReference>
<dbReference type="RefSeq" id="WP_090925159.1">
    <property type="nucleotide sequence ID" value="NZ_FOTY01000001.1"/>
</dbReference>
<gene>
    <name evidence="7" type="ORF">SAMN04488054_101188</name>
</gene>
<dbReference type="STRING" id="266892.SAMN04488054_101188"/>
<dbReference type="InterPro" id="IPR002508">
    <property type="entry name" value="MurNAc-LAA_cat"/>
</dbReference>
<keyword evidence="3" id="KW-0961">Cell wall biogenesis/degradation</keyword>
<dbReference type="PROSITE" id="PS51272">
    <property type="entry name" value="SLH"/>
    <property type="match status" value="3"/>
</dbReference>
<protein>
    <submittedName>
        <fullName evidence="7">N-acetylmuramoyl-L-alanine amidase</fullName>
    </submittedName>
</protein>
<name>A0A1I4I2X1_9BACI</name>
<organism evidence="7 8">
    <name type="scientific">Salibacterium qingdaonense</name>
    <dbReference type="NCBI Taxonomy" id="266892"/>
    <lineage>
        <taxon>Bacteria</taxon>
        <taxon>Bacillati</taxon>
        <taxon>Bacillota</taxon>
        <taxon>Bacilli</taxon>
        <taxon>Bacillales</taxon>
        <taxon>Bacillaceae</taxon>
    </lineage>
</organism>
<feature type="domain" description="SH3b" evidence="6">
    <location>
        <begin position="338"/>
        <end position="401"/>
    </location>
</feature>
<evidence type="ECO:0000256" key="1">
    <source>
        <dbReference type="ARBA" id="ARBA00022729"/>
    </source>
</evidence>
<reference evidence="7 8" key="1">
    <citation type="submission" date="2016-10" db="EMBL/GenBank/DDBJ databases">
        <authorList>
            <person name="de Groot N.N."/>
        </authorList>
    </citation>
    <scope>NUCLEOTIDE SEQUENCE [LARGE SCALE GENOMIC DNA]</scope>
    <source>
        <strain evidence="7 8">CGMCC 1.6134</strain>
    </source>
</reference>
<dbReference type="SMART" id="SM00646">
    <property type="entry name" value="Ami_3"/>
    <property type="match status" value="1"/>
</dbReference>
<dbReference type="PANTHER" id="PTHR30404">
    <property type="entry name" value="N-ACETYLMURAMOYL-L-ALANINE AMIDASE"/>
    <property type="match status" value="1"/>
</dbReference>
<dbReference type="EMBL" id="FOTY01000001">
    <property type="protein sequence ID" value="SFL48792.1"/>
    <property type="molecule type" value="Genomic_DNA"/>
</dbReference>
<dbReference type="Pfam" id="PF00395">
    <property type="entry name" value="SLH"/>
    <property type="match status" value="3"/>
</dbReference>
<dbReference type="Gene3D" id="2.30.30.40">
    <property type="entry name" value="SH3 Domains"/>
    <property type="match status" value="2"/>
</dbReference>
<evidence type="ECO:0000313" key="8">
    <source>
        <dbReference type="Proteomes" id="UP000199668"/>
    </source>
</evidence>
<feature type="domain" description="SLH" evidence="5">
    <location>
        <begin position="45"/>
        <end position="108"/>
    </location>
</feature>
<proteinExistence type="predicted"/>
<evidence type="ECO:0000256" key="4">
    <source>
        <dbReference type="SAM" id="MobiDB-lite"/>
    </source>
</evidence>
<dbReference type="CDD" id="cd02696">
    <property type="entry name" value="MurNAc-LAA"/>
    <property type="match status" value="1"/>
</dbReference>
<evidence type="ECO:0000259" key="5">
    <source>
        <dbReference type="PROSITE" id="PS51272"/>
    </source>
</evidence>
<dbReference type="InterPro" id="IPR003646">
    <property type="entry name" value="SH3-like_bac-type"/>
</dbReference>
<dbReference type="PROSITE" id="PS51781">
    <property type="entry name" value="SH3B"/>
    <property type="match status" value="2"/>
</dbReference>
<evidence type="ECO:0000313" key="7">
    <source>
        <dbReference type="EMBL" id="SFL48792.1"/>
    </source>
</evidence>
<sequence>MPHIRPNYLREGDLVIFYKKVTYSMMAAALSFSVIPVFSAEQAEASDRYADVDNGYWAEEEIEYLTEQGVADGDASGDYRPEQPLTRAQASIMMTNALGEGALNASSPTFSDVDSSFWAYGSIEKAAELDIFQGNNGSFNPNGEIEKAQVAAVVSRAFFDQAAEPDTAGSFSDIDSDFWAQEYIATLADQGIVQESGSFDPNDSATRAEFSAYLARAMEETMQSSGNGNPSSSPDEEDFSDENVMYEGEVDADTPLNVRTGPGTGNQAVNQLSDGTNVDIYGRDGDWLKIENAGDWGYIHGAYVTTVDNSDSEEDDTSETPDEGTNESPSDDVQGSIISAAKVTVDDLNVRTEGSTDGDIITKLQSGDTVDVYEHTGENWARIDYGSGEGYVHRHYLQEKEPGADALEDRTIVIDAGHGDHDNGASGNGLIEKEVNLDVALEVEERLEEAGVDVVMTRDDDTFLGLNERVDVAESVDADAFVSIHSNAYKQSAHGTEAFYNGSHKASESRALASSIQQELVKQTDMTDRRVADAGFVVIENTTMPSSLVELGFLTNPSDAARMKKAGYPDKAAGAIFDGIDNYYNW</sequence>
<dbReference type="Gene3D" id="3.40.630.40">
    <property type="entry name" value="Zn-dependent exopeptidases"/>
    <property type="match status" value="1"/>
</dbReference>
<evidence type="ECO:0000256" key="3">
    <source>
        <dbReference type="ARBA" id="ARBA00023316"/>
    </source>
</evidence>
<dbReference type="GO" id="GO:0009253">
    <property type="term" value="P:peptidoglycan catabolic process"/>
    <property type="evidence" value="ECO:0007669"/>
    <property type="project" value="InterPro"/>
</dbReference>
<dbReference type="SUPFAM" id="SSF53187">
    <property type="entry name" value="Zn-dependent exopeptidases"/>
    <property type="match status" value="1"/>
</dbReference>
<dbReference type="PANTHER" id="PTHR30404:SF0">
    <property type="entry name" value="N-ACETYLMURAMOYL-L-ALANINE AMIDASE AMIC"/>
    <property type="match status" value="1"/>
</dbReference>
<dbReference type="GO" id="GO:0030288">
    <property type="term" value="C:outer membrane-bounded periplasmic space"/>
    <property type="evidence" value="ECO:0007669"/>
    <property type="project" value="TreeGrafter"/>
</dbReference>
<dbReference type="GO" id="GO:0008745">
    <property type="term" value="F:N-acetylmuramoyl-L-alanine amidase activity"/>
    <property type="evidence" value="ECO:0007669"/>
    <property type="project" value="InterPro"/>
</dbReference>
<dbReference type="Proteomes" id="UP000199668">
    <property type="component" value="Unassembled WGS sequence"/>
</dbReference>
<accession>A0A1I4I2X1</accession>
<dbReference type="Pfam" id="PF08239">
    <property type="entry name" value="SH3_3"/>
    <property type="match status" value="2"/>
</dbReference>
<keyword evidence="2" id="KW-0378">Hydrolase</keyword>
<keyword evidence="8" id="KW-1185">Reference proteome</keyword>
<evidence type="ECO:0000256" key="2">
    <source>
        <dbReference type="ARBA" id="ARBA00022801"/>
    </source>
</evidence>
<dbReference type="Pfam" id="PF01520">
    <property type="entry name" value="Amidase_3"/>
    <property type="match status" value="1"/>
</dbReference>
<feature type="region of interest" description="Disordered" evidence="4">
    <location>
        <begin position="307"/>
        <end position="334"/>
    </location>
</feature>
<dbReference type="SMART" id="SM00287">
    <property type="entry name" value="SH3b"/>
    <property type="match status" value="2"/>
</dbReference>
<dbReference type="InterPro" id="IPR050695">
    <property type="entry name" value="N-acetylmuramoyl_amidase_3"/>
</dbReference>
<dbReference type="AlphaFoldDB" id="A0A1I4I2X1"/>
<feature type="domain" description="SH3b" evidence="6">
    <location>
        <begin position="246"/>
        <end position="308"/>
    </location>
</feature>
<keyword evidence="1" id="KW-0732">Signal</keyword>
<feature type="compositionally biased region" description="Acidic residues" evidence="4">
    <location>
        <begin position="310"/>
        <end position="325"/>
    </location>
</feature>
<dbReference type="OrthoDB" id="9806267at2"/>